<evidence type="ECO:0000313" key="8">
    <source>
        <dbReference type="EMBL" id="GIU67750.1"/>
    </source>
</evidence>
<keyword evidence="4 6" id="KW-1133">Transmembrane helix</keyword>
<dbReference type="InterPro" id="IPR051401">
    <property type="entry name" value="GtrA_CellWall_Glycosyl"/>
</dbReference>
<evidence type="ECO:0000256" key="3">
    <source>
        <dbReference type="ARBA" id="ARBA00022692"/>
    </source>
</evidence>
<dbReference type="PANTHER" id="PTHR38459">
    <property type="entry name" value="PROPHAGE BACTOPRENOL-LINKED GLUCOSE TRANSLOCASE HOMOLOG"/>
    <property type="match status" value="1"/>
</dbReference>
<feature type="transmembrane region" description="Helical" evidence="6">
    <location>
        <begin position="26"/>
        <end position="47"/>
    </location>
</feature>
<evidence type="ECO:0000256" key="1">
    <source>
        <dbReference type="ARBA" id="ARBA00004141"/>
    </source>
</evidence>
<organism evidence="8 9">
    <name type="scientific">Candidatus Phycosocius spiralis</name>
    <dbReference type="NCBI Taxonomy" id="2815099"/>
    <lineage>
        <taxon>Bacteria</taxon>
        <taxon>Pseudomonadati</taxon>
        <taxon>Pseudomonadota</taxon>
        <taxon>Alphaproteobacteria</taxon>
        <taxon>Caulobacterales</taxon>
        <taxon>Caulobacterales incertae sedis</taxon>
        <taxon>Candidatus Phycosocius</taxon>
    </lineage>
</organism>
<feature type="domain" description="GtrA/DPMS transmembrane" evidence="7">
    <location>
        <begin position="2"/>
        <end position="111"/>
    </location>
</feature>
<accession>A0ABQ4PXN7</accession>
<dbReference type="PANTHER" id="PTHR38459:SF1">
    <property type="entry name" value="PROPHAGE BACTOPRENOL-LINKED GLUCOSE TRANSLOCASE HOMOLOG"/>
    <property type="match status" value="1"/>
</dbReference>
<dbReference type="Proteomes" id="UP001161064">
    <property type="component" value="Unassembled WGS sequence"/>
</dbReference>
<comment type="caution">
    <text evidence="8">The sequence shown here is derived from an EMBL/GenBank/DDBJ whole genome shotgun (WGS) entry which is preliminary data.</text>
</comment>
<keyword evidence="9" id="KW-1185">Reference proteome</keyword>
<feature type="transmembrane region" description="Helical" evidence="6">
    <location>
        <begin position="63"/>
        <end position="86"/>
    </location>
</feature>
<name>A0ABQ4PXN7_9PROT</name>
<evidence type="ECO:0000259" key="7">
    <source>
        <dbReference type="Pfam" id="PF04138"/>
    </source>
</evidence>
<evidence type="ECO:0000256" key="6">
    <source>
        <dbReference type="SAM" id="Phobius"/>
    </source>
</evidence>
<dbReference type="EMBL" id="BPFZ01000013">
    <property type="protein sequence ID" value="GIU67750.1"/>
    <property type="molecule type" value="Genomic_DNA"/>
</dbReference>
<reference evidence="8" key="1">
    <citation type="submission" date="2021-05" db="EMBL/GenBank/DDBJ databases">
        <authorList>
            <person name="Tanabe Y."/>
        </authorList>
    </citation>
    <scope>NUCLEOTIDE SEQUENCE</scope>
    <source>
        <strain evidence="8">BOTRYCO-1</strain>
    </source>
</reference>
<protein>
    <recommendedName>
        <fullName evidence="7">GtrA/DPMS transmembrane domain-containing protein</fullName>
    </recommendedName>
</protein>
<evidence type="ECO:0000256" key="5">
    <source>
        <dbReference type="ARBA" id="ARBA00023136"/>
    </source>
</evidence>
<comment type="similarity">
    <text evidence="2">Belongs to the GtrA family.</text>
</comment>
<feature type="transmembrane region" description="Helical" evidence="6">
    <location>
        <begin position="92"/>
        <end position="111"/>
    </location>
</feature>
<keyword evidence="3 6" id="KW-0812">Transmembrane</keyword>
<evidence type="ECO:0000256" key="2">
    <source>
        <dbReference type="ARBA" id="ARBA00009399"/>
    </source>
</evidence>
<proteinExistence type="inferred from homology"/>
<evidence type="ECO:0000256" key="4">
    <source>
        <dbReference type="ARBA" id="ARBA00022989"/>
    </source>
</evidence>
<evidence type="ECO:0000313" key="9">
    <source>
        <dbReference type="Proteomes" id="UP001161064"/>
    </source>
</evidence>
<gene>
    <name evidence="8" type="ORF">PsB1_1904</name>
</gene>
<keyword evidence="5 6" id="KW-0472">Membrane</keyword>
<dbReference type="Pfam" id="PF04138">
    <property type="entry name" value="GtrA_DPMS_TM"/>
    <property type="match status" value="1"/>
</dbReference>
<comment type="subcellular location">
    <subcellularLocation>
        <location evidence="1">Membrane</location>
        <topology evidence="1">Multi-pass membrane protein</topology>
    </subcellularLocation>
</comment>
<sequence>MRFIIVGGLGFGLDAALVFGLLHLGFNVYVCRVVSLCAVLGFTYLLNRMATFVAAGPPSWREFLAYVVASLLALGVNYGVFVGALWLHAPVLLAMMAGTGLAAVLNFLSYGRIFKAAKPHL</sequence>
<reference evidence="8" key="2">
    <citation type="journal article" date="2023" name="ISME Commun">
        <title>Characterization of a bloom-associated alphaproteobacterial lineage, 'Candidatus Phycosocius': insights into freshwater algal-bacterial interactions.</title>
        <authorList>
            <person name="Tanabe Y."/>
            <person name="Yamaguchi H."/>
            <person name="Yoshida M."/>
            <person name="Kai A."/>
            <person name="Okazaki Y."/>
        </authorList>
    </citation>
    <scope>NUCLEOTIDE SEQUENCE</scope>
    <source>
        <strain evidence="8">BOTRYCO-1</strain>
    </source>
</reference>
<dbReference type="InterPro" id="IPR007267">
    <property type="entry name" value="GtrA_DPMS_TM"/>
</dbReference>